<keyword evidence="3" id="KW-1134">Transmembrane beta strand</keyword>
<keyword evidence="10" id="KW-1185">Reference proteome</keyword>
<reference evidence="9 10" key="1">
    <citation type="submission" date="2019-01" db="EMBL/GenBank/DDBJ databases">
        <title>Hymenobacter humicola sp. nov., isolated from soils in Antarctica.</title>
        <authorList>
            <person name="Sedlacek I."/>
            <person name="Holochova P."/>
            <person name="Kralova S."/>
            <person name="Pantucek R."/>
            <person name="Stankova E."/>
            <person name="Vrbovska V."/>
            <person name="Kristofova L."/>
            <person name="Svec P."/>
            <person name="Busse H.-J."/>
        </authorList>
    </citation>
    <scope>NUCLEOTIDE SEQUENCE [LARGE SCALE GENOMIC DNA]</scope>
    <source>
        <strain evidence="9 10">CCM 8852</strain>
    </source>
</reference>
<evidence type="ECO:0000256" key="7">
    <source>
        <dbReference type="ARBA" id="ARBA00023237"/>
    </source>
</evidence>
<evidence type="ECO:0000256" key="2">
    <source>
        <dbReference type="ARBA" id="ARBA00008163"/>
    </source>
</evidence>
<dbReference type="Pfam" id="PF03349">
    <property type="entry name" value="Toluene_X"/>
    <property type="match status" value="1"/>
</dbReference>
<keyword evidence="6" id="KW-0472">Membrane</keyword>
<evidence type="ECO:0000256" key="4">
    <source>
        <dbReference type="ARBA" id="ARBA00022692"/>
    </source>
</evidence>
<dbReference type="AlphaFoldDB" id="A0A418QXT8"/>
<dbReference type="RefSeq" id="WP_119655780.1">
    <property type="nucleotide sequence ID" value="NZ_JBHUOI010000015.1"/>
</dbReference>
<evidence type="ECO:0000256" key="1">
    <source>
        <dbReference type="ARBA" id="ARBA00004571"/>
    </source>
</evidence>
<feature type="chain" id="PRO_5019583063" evidence="8">
    <location>
        <begin position="22"/>
        <end position="417"/>
    </location>
</feature>
<dbReference type="GO" id="GO:0015483">
    <property type="term" value="F:long-chain fatty acid transporting porin activity"/>
    <property type="evidence" value="ECO:0007669"/>
    <property type="project" value="TreeGrafter"/>
</dbReference>
<dbReference type="Gene3D" id="2.40.160.60">
    <property type="entry name" value="Outer membrane protein transport protein (OMPP1/FadL/TodX)"/>
    <property type="match status" value="1"/>
</dbReference>
<accession>A0A418QXT8</accession>
<evidence type="ECO:0000256" key="6">
    <source>
        <dbReference type="ARBA" id="ARBA00023136"/>
    </source>
</evidence>
<dbReference type="EMBL" id="QYCN01000014">
    <property type="protein sequence ID" value="RIY10000.1"/>
    <property type="molecule type" value="Genomic_DNA"/>
</dbReference>
<evidence type="ECO:0000313" key="10">
    <source>
        <dbReference type="Proteomes" id="UP000284250"/>
    </source>
</evidence>
<dbReference type="PANTHER" id="PTHR35093:SF8">
    <property type="entry name" value="OUTER MEMBRANE PROTEIN NMB0088-RELATED"/>
    <property type="match status" value="1"/>
</dbReference>
<dbReference type="PANTHER" id="PTHR35093">
    <property type="entry name" value="OUTER MEMBRANE PROTEIN NMB0088-RELATED"/>
    <property type="match status" value="1"/>
</dbReference>
<protein>
    <submittedName>
        <fullName evidence="9">Long-chain fatty acid transporter permease</fullName>
    </submittedName>
</protein>
<dbReference type="InterPro" id="IPR005017">
    <property type="entry name" value="OMPP1/FadL/TodX"/>
</dbReference>
<name>A0A418QXT8_9BACT</name>
<evidence type="ECO:0000256" key="3">
    <source>
        <dbReference type="ARBA" id="ARBA00022452"/>
    </source>
</evidence>
<dbReference type="SUPFAM" id="SSF56935">
    <property type="entry name" value="Porins"/>
    <property type="match status" value="1"/>
</dbReference>
<evidence type="ECO:0000313" key="9">
    <source>
        <dbReference type="EMBL" id="RIY10000.1"/>
    </source>
</evidence>
<gene>
    <name evidence="9" type="ORF">D0T11_10650</name>
</gene>
<comment type="similarity">
    <text evidence="2">Belongs to the OmpP1/FadL family.</text>
</comment>
<organism evidence="9 10">
    <name type="scientific">Hymenobacter rubripertinctus</name>
    <dbReference type="NCBI Taxonomy" id="2029981"/>
    <lineage>
        <taxon>Bacteria</taxon>
        <taxon>Pseudomonadati</taxon>
        <taxon>Bacteroidota</taxon>
        <taxon>Cytophagia</taxon>
        <taxon>Cytophagales</taxon>
        <taxon>Hymenobacteraceae</taxon>
        <taxon>Hymenobacter</taxon>
    </lineage>
</organism>
<keyword evidence="5 8" id="KW-0732">Signal</keyword>
<keyword evidence="4" id="KW-0812">Transmembrane</keyword>
<dbReference type="OrthoDB" id="9922at2"/>
<sequence>MKFKSLLLAGSALLTGTAASAGGYQVTLAGQKNNGMGGVGVGLSLDQAAMFYNPGALAMVKDRGIHLGANGTFARNSFVAEGGNQQRELRNTVTTPFGLFAAFGPSEGKFRAGIGVYTPFGSKLQYADGWEGRTALTDIDLKSVFVQPTFSYAITDKLSVGAGVVVLALGSVNLQRDIPLPDSFGHIELDGKAETKLGYNVGVFFKPSDKLSVGLNYRSKIDAEVKNGDVTFTGINSPVFQPRFQEGTKFAATLPLIATTSIGIGIMPNENLTIGLDASLANWSAYKTLRFDFTKPVNGADFSESRREYEDALTFRLGAQYKLTSGLTVRAGGSYDESPVKDGFVTPETPDNDRLAGTLGASYSFGKFGVDLSGQYIGIKKRTQTQAELINNGTTDRIAGTYKTNVVVAGLGLNYTF</sequence>
<proteinExistence type="inferred from homology"/>
<dbReference type="Proteomes" id="UP000284250">
    <property type="component" value="Unassembled WGS sequence"/>
</dbReference>
<feature type="signal peptide" evidence="8">
    <location>
        <begin position="1"/>
        <end position="21"/>
    </location>
</feature>
<keyword evidence="7" id="KW-0998">Cell outer membrane</keyword>
<evidence type="ECO:0000256" key="5">
    <source>
        <dbReference type="ARBA" id="ARBA00022729"/>
    </source>
</evidence>
<evidence type="ECO:0000256" key="8">
    <source>
        <dbReference type="SAM" id="SignalP"/>
    </source>
</evidence>
<dbReference type="GO" id="GO:0009279">
    <property type="term" value="C:cell outer membrane"/>
    <property type="evidence" value="ECO:0007669"/>
    <property type="project" value="UniProtKB-SubCell"/>
</dbReference>
<comment type="caution">
    <text evidence="9">The sequence shown here is derived from an EMBL/GenBank/DDBJ whole genome shotgun (WGS) entry which is preliminary data.</text>
</comment>
<comment type="subcellular location">
    <subcellularLocation>
        <location evidence="1">Cell outer membrane</location>
        <topology evidence="1">Multi-pass membrane protein</topology>
    </subcellularLocation>
</comment>